<evidence type="ECO:0000313" key="3">
    <source>
        <dbReference type="Proteomes" id="UP000265520"/>
    </source>
</evidence>
<evidence type="ECO:0000256" key="1">
    <source>
        <dbReference type="SAM" id="MobiDB-lite"/>
    </source>
</evidence>
<keyword evidence="3" id="KW-1185">Reference proteome</keyword>
<feature type="region of interest" description="Disordered" evidence="1">
    <location>
        <begin position="1"/>
        <end position="73"/>
    </location>
</feature>
<protein>
    <submittedName>
        <fullName evidence="2">Nuclear-pore anchor-like protein</fullName>
    </submittedName>
</protein>
<organism evidence="2 3">
    <name type="scientific">Trifolium medium</name>
    <dbReference type="NCBI Taxonomy" id="97028"/>
    <lineage>
        <taxon>Eukaryota</taxon>
        <taxon>Viridiplantae</taxon>
        <taxon>Streptophyta</taxon>
        <taxon>Embryophyta</taxon>
        <taxon>Tracheophyta</taxon>
        <taxon>Spermatophyta</taxon>
        <taxon>Magnoliopsida</taxon>
        <taxon>eudicotyledons</taxon>
        <taxon>Gunneridae</taxon>
        <taxon>Pentapetalae</taxon>
        <taxon>rosids</taxon>
        <taxon>fabids</taxon>
        <taxon>Fabales</taxon>
        <taxon>Fabaceae</taxon>
        <taxon>Papilionoideae</taxon>
        <taxon>50 kb inversion clade</taxon>
        <taxon>NPAAA clade</taxon>
        <taxon>Hologalegina</taxon>
        <taxon>IRL clade</taxon>
        <taxon>Trifolieae</taxon>
        <taxon>Trifolium</taxon>
    </lineage>
</organism>
<sequence length="73" mass="7799">MAGSQVHTHVPSILPLAAPVTSSLPPKATGDSEKRPAPTKSSIETRKSGRRLVRPRLVKPDEPQGDTEMSDAE</sequence>
<comment type="caution">
    <text evidence="2">The sequence shown here is derived from an EMBL/GenBank/DDBJ whole genome shotgun (WGS) entry which is preliminary data.</text>
</comment>
<dbReference type="AlphaFoldDB" id="A0A392SF35"/>
<feature type="non-terminal residue" evidence="2">
    <location>
        <position position="73"/>
    </location>
</feature>
<dbReference type="Proteomes" id="UP000265520">
    <property type="component" value="Unassembled WGS sequence"/>
</dbReference>
<dbReference type="EMBL" id="LXQA010373841">
    <property type="protein sequence ID" value="MCI47553.1"/>
    <property type="molecule type" value="Genomic_DNA"/>
</dbReference>
<feature type="compositionally biased region" description="Acidic residues" evidence="1">
    <location>
        <begin position="63"/>
        <end position="73"/>
    </location>
</feature>
<name>A0A392SF35_9FABA</name>
<evidence type="ECO:0000313" key="2">
    <source>
        <dbReference type="EMBL" id="MCI47553.1"/>
    </source>
</evidence>
<proteinExistence type="predicted"/>
<accession>A0A392SF35</accession>
<feature type="compositionally biased region" description="Basic residues" evidence="1">
    <location>
        <begin position="48"/>
        <end position="57"/>
    </location>
</feature>
<reference evidence="2 3" key="1">
    <citation type="journal article" date="2018" name="Front. Plant Sci.">
        <title>Red Clover (Trifolium pratense) and Zigzag Clover (T. medium) - A Picture of Genomic Similarities and Differences.</title>
        <authorList>
            <person name="Dluhosova J."/>
            <person name="Istvanek J."/>
            <person name="Nedelnik J."/>
            <person name="Repkova J."/>
        </authorList>
    </citation>
    <scope>NUCLEOTIDE SEQUENCE [LARGE SCALE GENOMIC DNA]</scope>
    <source>
        <strain evidence="3">cv. 10/8</strain>
        <tissue evidence="2">Leaf</tissue>
    </source>
</reference>